<feature type="region of interest" description="Disordered" evidence="1">
    <location>
        <begin position="1"/>
        <end position="144"/>
    </location>
</feature>
<dbReference type="STRING" id="857340.A0A086TBL1"/>
<keyword evidence="3" id="KW-1185">Reference proteome</keyword>
<dbReference type="CDD" id="cd00882">
    <property type="entry name" value="Ras_like_GTPase"/>
    <property type="match status" value="1"/>
</dbReference>
<dbReference type="HOGENOM" id="CLU_1004582_0_0_1"/>
<gene>
    <name evidence="2" type="ORF">ACRE_023970</name>
</gene>
<dbReference type="Gene3D" id="3.40.50.300">
    <property type="entry name" value="P-loop containing nucleotide triphosphate hydrolases"/>
    <property type="match status" value="1"/>
</dbReference>
<dbReference type="EMBL" id="JPKY01000016">
    <property type="protein sequence ID" value="KFH46743.1"/>
    <property type="molecule type" value="Genomic_DNA"/>
</dbReference>
<feature type="compositionally biased region" description="Basic residues" evidence="1">
    <location>
        <begin position="1"/>
        <end position="12"/>
    </location>
</feature>
<dbReference type="Proteomes" id="UP000029964">
    <property type="component" value="Unassembled WGS sequence"/>
</dbReference>
<sequence>MPTDRRGRRHAHASSGGQGTSQLRPSDNHPSDPTPAPRRRPSNITCDVSASSNDARPSKATAGHTHRSSSSSSSSLSTARPGSNRDSFHSILEDPFFQNYAPDPTTETIPKSLDKPPAAETDSGGDEKSREKRWPPPRRESLAAGPSHFWLQQQPTPHNMETFNVAIIGSSGVGKSSFIQKVLGLSRPPISNASSVRMVVDNITHMITLLELDLEHFELSPSAPIQWPKQINGHIVPRVDAALILYDVTNQETIRDLPQTLGKQTLPLAVRLVAELC</sequence>
<protein>
    <submittedName>
        <fullName evidence="2">Uncharacterized protein</fullName>
    </submittedName>
</protein>
<feature type="compositionally biased region" description="Low complexity" evidence="1">
    <location>
        <begin position="68"/>
        <end position="77"/>
    </location>
</feature>
<organism evidence="2 3">
    <name type="scientific">Hapsidospora chrysogenum (strain ATCC 11550 / CBS 779.69 / DSM 880 / IAM 14645 / JCM 23072 / IMI 49137)</name>
    <name type="common">Acremonium chrysogenum</name>
    <dbReference type="NCBI Taxonomy" id="857340"/>
    <lineage>
        <taxon>Eukaryota</taxon>
        <taxon>Fungi</taxon>
        <taxon>Dikarya</taxon>
        <taxon>Ascomycota</taxon>
        <taxon>Pezizomycotina</taxon>
        <taxon>Sordariomycetes</taxon>
        <taxon>Hypocreomycetidae</taxon>
        <taxon>Hypocreales</taxon>
        <taxon>Bionectriaceae</taxon>
        <taxon>Hapsidospora</taxon>
    </lineage>
</organism>
<feature type="compositionally biased region" description="Basic and acidic residues" evidence="1">
    <location>
        <begin position="125"/>
        <end position="141"/>
    </location>
</feature>
<reference evidence="3" key="1">
    <citation type="journal article" date="2014" name="Genome Announc.">
        <title>Genome sequence and annotation of Acremonium chrysogenum, producer of the beta-lactam antibiotic cephalosporin C.</title>
        <authorList>
            <person name="Terfehr D."/>
            <person name="Dahlmann T.A."/>
            <person name="Specht T."/>
            <person name="Zadra I."/>
            <person name="Kuernsteiner H."/>
            <person name="Kueck U."/>
        </authorList>
    </citation>
    <scope>NUCLEOTIDE SEQUENCE [LARGE SCALE GENOMIC DNA]</scope>
    <source>
        <strain evidence="3">ATCC 11550 / CBS 779.69 / DSM 880 / IAM 14645 / JCM 23072 / IMI 49137</strain>
    </source>
</reference>
<feature type="compositionally biased region" description="Polar residues" evidence="1">
    <location>
        <begin position="42"/>
        <end position="55"/>
    </location>
</feature>
<evidence type="ECO:0000256" key="1">
    <source>
        <dbReference type="SAM" id="MobiDB-lite"/>
    </source>
</evidence>
<comment type="caution">
    <text evidence="2">The sequence shown here is derived from an EMBL/GenBank/DDBJ whole genome shotgun (WGS) entry which is preliminary data.</text>
</comment>
<accession>A0A086TBL1</accession>
<dbReference type="SUPFAM" id="SSF52540">
    <property type="entry name" value="P-loop containing nucleoside triphosphate hydrolases"/>
    <property type="match status" value="1"/>
</dbReference>
<dbReference type="AlphaFoldDB" id="A0A086TBL1"/>
<name>A0A086TBL1_HAPC1</name>
<dbReference type="OrthoDB" id="28357at2759"/>
<dbReference type="InterPro" id="IPR027417">
    <property type="entry name" value="P-loop_NTPase"/>
</dbReference>
<evidence type="ECO:0000313" key="3">
    <source>
        <dbReference type="Proteomes" id="UP000029964"/>
    </source>
</evidence>
<evidence type="ECO:0000313" key="2">
    <source>
        <dbReference type="EMBL" id="KFH46743.1"/>
    </source>
</evidence>
<proteinExistence type="predicted"/>